<evidence type="ECO:0000256" key="1">
    <source>
        <dbReference type="ARBA" id="ARBA00022801"/>
    </source>
</evidence>
<evidence type="ECO:0000259" key="3">
    <source>
        <dbReference type="Pfam" id="PF00293"/>
    </source>
</evidence>
<feature type="region of interest" description="Disordered" evidence="2">
    <location>
        <begin position="1"/>
        <end position="24"/>
    </location>
</feature>
<sequence length="55" mass="5880">MPGGNVEPGETAADAAARELTEETGLVVTCTDPRVETIDRQKVPESRQRLLGSRA</sequence>
<comment type="caution">
    <text evidence="4">The sequence shown here is derived from an EMBL/GenBank/DDBJ whole genome shotgun (WGS) entry which is preliminary data.</text>
</comment>
<dbReference type="Pfam" id="PF00293">
    <property type="entry name" value="NUDIX"/>
    <property type="match status" value="1"/>
</dbReference>
<dbReference type="PROSITE" id="PS00893">
    <property type="entry name" value="NUDIX_BOX"/>
    <property type="match status" value="1"/>
</dbReference>
<accession>A0ABU2WQ64</accession>
<dbReference type="InterPro" id="IPR015797">
    <property type="entry name" value="NUDIX_hydrolase-like_dom_sf"/>
</dbReference>
<protein>
    <submittedName>
        <fullName evidence="4">NUDIX domain-containing protein</fullName>
    </submittedName>
</protein>
<dbReference type="Proteomes" id="UP001180973">
    <property type="component" value="Unassembled WGS sequence"/>
</dbReference>
<dbReference type="EMBL" id="JAVRFL010000003">
    <property type="protein sequence ID" value="MDT0528055.1"/>
    <property type="molecule type" value="Genomic_DNA"/>
</dbReference>
<gene>
    <name evidence="4" type="ORF">RM555_03490</name>
</gene>
<evidence type="ECO:0000256" key="2">
    <source>
        <dbReference type="SAM" id="MobiDB-lite"/>
    </source>
</evidence>
<dbReference type="RefSeq" id="WP_311410450.1">
    <property type="nucleotide sequence ID" value="NZ_JAVRFL010000003.1"/>
</dbReference>
<feature type="domain" description="Nudix hydrolase" evidence="3">
    <location>
        <begin position="1"/>
        <end position="32"/>
    </location>
</feature>
<name>A0ABU2WQ64_9ACTN</name>
<dbReference type="InterPro" id="IPR000086">
    <property type="entry name" value="NUDIX_hydrolase_dom"/>
</dbReference>
<keyword evidence="1" id="KW-0378">Hydrolase</keyword>
<evidence type="ECO:0000313" key="5">
    <source>
        <dbReference type="Proteomes" id="UP001180973"/>
    </source>
</evidence>
<evidence type="ECO:0000313" key="4">
    <source>
        <dbReference type="EMBL" id="MDT0528055.1"/>
    </source>
</evidence>
<dbReference type="InterPro" id="IPR020084">
    <property type="entry name" value="NUDIX_hydrolase_CS"/>
</dbReference>
<dbReference type="Gene3D" id="3.90.79.10">
    <property type="entry name" value="Nucleoside Triphosphate Pyrophosphohydrolase"/>
    <property type="match status" value="1"/>
</dbReference>
<dbReference type="SUPFAM" id="SSF55811">
    <property type="entry name" value="Nudix"/>
    <property type="match status" value="1"/>
</dbReference>
<keyword evidence="5" id="KW-1185">Reference proteome</keyword>
<proteinExistence type="predicted"/>
<organism evidence="4 5">
    <name type="scientific">Micromonospora reichwaldensis</name>
    <dbReference type="NCBI Taxonomy" id="3075516"/>
    <lineage>
        <taxon>Bacteria</taxon>
        <taxon>Bacillati</taxon>
        <taxon>Actinomycetota</taxon>
        <taxon>Actinomycetes</taxon>
        <taxon>Micromonosporales</taxon>
        <taxon>Micromonosporaceae</taxon>
        <taxon>Micromonospora</taxon>
    </lineage>
</organism>
<reference evidence="4" key="1">
    <citation type="submission" date="2023-09" db="EMBL/GenBank/DDBJ databases">
        <title>30 novel species of actinomycetes from the DSMZ collection.</title>
        <authorList>
            <person name="Nouioui I."/>
        </authorList>
    </citation>
    <scope>NUCLEOTIDE SEQUENCE</scope>
    <source>
        <strain evidence="4">DSM 115977</strain>
    </source>
</reference>